<keyword evidence="5 6" id="KW-0472">Membrane</keyword>
<dbReference type="PANTHER" id="PTHR12668">
    <property type="entry name" value="TRANSMEMBRANE PROTEIN 14, 15"/>
    <property type="match status" value="1"/>
</dbReference>
<dbReference type="Gene3D" id="1.10.10.1740">
    <property type="entry name" value="Transmembrane protein 14-like"/>
    <property type="match status" value="1"/>
</dbReference>
<dbReference type="Pfam" id="PF03647">
    <property type="entry name" value="Tmemb_14"/>
    <property type="match status" value="1"/>
</dbReference>
<evidence type="ECO:0000256" key="1">
    <source>
        <dbReference type="ARBA" id="ARBA00004370"/>
    </source>
</evidence>
<reference evidence="8" key="1">
    <citation type="submission" date="2022-11" db="UniProtKB">
        <authorList>
            <consortium name="WormBaseParasite"/>
        </authorList>
    </citation>
    <scope>IDENTIFICATION</scope>
</reference>
<feature type="transmembrane region" description="Helical" evidence="6">
    <location>
        <begin position="35"/>
        <end position="59"/>
    </location>
</feature>
<evidence type="ECO:0000313" key="7">
    <source>
        <dbReference type="Proteomes" id="UP000887540"/>
    </source>
</evidence>
<keyword evidence="4 6" id="KW-1133">Transmembrane helix</keyword>
<comment type="subcellular location">
    <subcellularLocation>
        <location evidence="1">Membrane</location>
    </subcellularLocation>
</comment>
<dbReference type="AlphaFoldDB" id="A0A914D1F4"/>
<feature type="transmembrane region" description="Helical" evidence="6">
    <location>
        <begin position="79"/>
        <end position="97"/>
    </location>
</feature>
<proteinExistence type="inferred from homology"/>
<dbReference type="InterPro" id="IPR044890">
    <property type="entry name" value="TMEM14_sf"/>
</dbReference>
<name>A0A914D1F4_9BILA</name>
<dbReference type="Proteomes" id="UP000887540">
    <property type="component" value="Unplaced"/>
</dbReference>
<evidence type="ECO:0000256" key="2">
    <source>
        <dbReference type="ARBA" id="ARBA00007590"/>
    </source>
</evidence>
<feature type="transmembrane region" description="Helical" evidence="6">
    <location>
        <begin position="6"/>
        <end position="23"/>
    </location>
</feature>
<comment type="similarity">
    <text evidence="2">Belongs to the TMEM14 family.</text>
</comment>
<evidence type="ECO:0000256" key="6">
    <source>
        <dbReference type="SAM" id="Phobius"/>
    </source>
</evidence>
<dbReference type="GO" id="GO:0031966">
    <property type="term" value="C:mitochondrial membrane"/>
    <property type="evidence" value="ECO:0007669"/>
    <property type="project" value="TreeGrafter"/>
</dbReference>
<accession>A0A914D1F4</accession>
<dbReference type="InterPro" id="IPR005349">
    <property type="entry name" value="TMEM14"/>
</dbReference>
<evidence type="ECO:0000256" key="3">
    <source>
        <dbReference type="ARBA" id="ARBA00022692"/>
    </source>
</evidence>
<sequence length="104" mass="10754">MPADIVGLIYAGLVTAGGVIGYIKSGSIPSLVAGGLSGLLAGYGAINSNFYILTGVAIFLGGLMGSRYLKSGKFMPPGLIAVLSLILLARCLFYFTVQRKQHAT</sequence>
<organism evidence="7 8">
    <name type="scientific">Acrobeloides nanus</name>
    <dbReference type="NCBI Taxonomy" id="290746"/>
    <lineage>
        <taxon>Eukaryota</taxon>
        <taxon>Metazoa</taxon>
        <taxon>Ecdysozoa</taxon>
        <taxon>Nematoda</taxon>
        <taxon>Chromadorea</taxon>
        <taxon>Rhabditida</taxon>
        <taxon>Tylenchina</taxon>
        <taxon>Cephalobomorpha</taxon>
        <taxon>Cephaloboidea</taxon>
        <taxon>Cephalobidae</taxon>
        <taxon>Acrobeloides</taxon>
    </lineage>
</organism>
<dbReference type="GO" id="GO:0070453">
    <property type="term" value="P:regulation of heme biosynthetic process"/>
    <property type="evidence" value="ECO:0007669"/>
    <property type="project" value="TreeGrafter"/>
</dbReference>
<evidence type="ECO:0000313" key="8">
    <source>
        <dbReference type="WBParaSite" id="ACRNAN_scaffold1739.g31470.t1"/>
    </source>
</evidence>
<protein>
    <submittedName>
        <fullName evidence="8">Transmembrane protein 14C</fullName>
    </submittedName>
</protein>
<evidence type="ECO:0000256" key="4">
    <source>
        <dbReference type="ARBA" id="ARBA00022989"/>
    </source>
</evidence>
<evidence type="ECO:0000256" key="5">
    <source>
        <dbReference type="ARBA" id="ARBA00023136"/>
    </source>
</evidence>
<keyword evidence="7" id="KW-1185">Reference proteome</keyword>
<dbReference type="WBParaSite" id="ACRNAN_scaffold1739.g31470.t1">
    <property type="protein sequence ID" value="ACRNAN_scaffold1739.g31470.t1"/>
    <property type="gene ID" value="ACRNAN_scaffold1739.g31470"/>
</dbReference>
<keyword evidence="3 6" id="KW-0812">Transmembrane</keyword>
<dbReference type="PANTHER" id="PTHR12668:SF43">
    <property type="entry name" value="TRANSMEMBRANE PROTEIN 14 HOMOLOG"/>
    <property type="match status" value="1"/>
</dbReference>